<reference evidence="1" key="1">
    <citation type="submission" date="2014-11" db="EMBL/GenBank/DDBJ databases">
        <authorList>
            <person name="Zhu J."/>
            <person name="Qi W."/>
            <person name="Song R."/>
        </authorList>
    </citation>
    <scope>NUCLEOTIDE SEQUENCE</scope>
</reference>
<evidence type="ECO:0000313" key="1">
    <source>
        <dbReference type="EMBL" id="ANV80770.1"/>
    </source>
</evidence>
<proteinExistence type="predicted"/>
<accession>A0A1B1TEQ0</accession>
<dbReference type="AlphaFoldDB" id="A0A1B1TEQ0"/>
<dbReference type="SUPFAM" id="SSF158682">
    <property type="entry name" value="TerB-like"/>
    <property type="match status" value="1"/>
</dbReference>
<protein>
    <submittedName>
        <fullName evidence="1">Uncharacterized protein</fullName>
    </submittedName>
</protein>
<organism evidence="1">
    <name type="scientific">uncultured Poseidoniia archaeon</name>
    <dbReference type="NCBI Taxonomy" id="1697135"/>
    <lineage>
        <taxon>Archaea</taxon>
        <taxon>Methanobacteriati</taxon>
        <taxon>Thermoplasmatota</taxon>
        <taxon>Candidatus Poseidoniia</taxon>
        <taxon>environmental samples</taxon>
    </lineage>
</organism>
<reference evidence="1" key="2">
    <citation type="journal article" date="2015" name="ISME J.">
        <title>A new class of marine Euryarchaeota group II from the Mediterranean deep chlorophyll maximum.</title>
        <authorList>
            <person name="Martin-Cuadrado A.B."/>
            <person name="Garcia-Heredia I."/>
            <person name="Molto A.G."/>
            <person name="Lopez-Ubeda R."/>
            <person name="Kimes N."/>
            <person name="Lopez-Garcia P."/>
            <person name="Moreira D."/>
            <person name="Rodriguez-Valera F."/>
        </authorList>
    </citation>
    <scope>NUCLEOTIDE SEQUENCE</scope>
</reference>
<dbReference type="SUPFAM" id="SSF158639">
    <property type="entry name" value="ENT-like"/>
    <property type="match status" value="1"/>
</dbReference>
<dbReference type="Gene3D" id="1.10.1240.40">
    <property type="entry name" value="ENT domain"/>
    <property type="match status" value="1"/>
</dbReference>
<dbReference type="InterPro" id="IPR029024">
    <property type="entry name" value="TerB-like"/>
</dbReference>
<name>A0A1B1TEQ0_9ARCH</name>
<dbReference type="EMBL" id="KP211907">
    <property type="protein sequence ID" value="ANV80770.1"/>
    <property type="molecule type" value="Genomic_DNA"/>
</dbReference>
<sequence length="155" mass="18066">MVEPSSDRRVVFRGVVSLALNDGNLTFGEKRLITKLARALRLDDEEPKMIYDSIISAVEIEEGIPLTSSEKISTYEQVLETFLIHTDKTDDDLRIVAYLRKVFELSDSEHRAILRSLDRQLEEIVHRNVRQNIRYELKGTMDRLSEIYETLRVQK</sequence>
<dbReference type="InterPro" id="IPR036142">
    <property type="entry name" value="ENT_dom-like_sf"/>
</dbReference>